<evidence type="ECO:0000256" key="6">
    <source>
        <dbReference type="ARBA" id="ARBA00022833"/>
    </source>
</evidence>
<protein>
    <submittedName>
        <fullName evidence="10">Sapep family Mn(2+)-dependent dipeptidase</fullName>
        <ecNumber evidence="10">3.4.13.-</ecNumber>
    </submittedName>
</protein>
<dbReference type="PANTHER" id="PTHR43808:SF31">
    <property type="entry name" value="N-ACETYL-L-CITRULLINE DEACETYLASE"/>
    <property type="match status" value="1"/>
</dbReference>
<dbReference type="SUPFAM" id="SSF55031">
    <property type="entry name" value="Bacterial exopeptidase dimerisation domain"/>
    <property type="match status" value="1"/>
</dbReference>
<proteinExistence type="inferred from homology"/>
<dbReference type="Pfam" id="PF07687">
    <property type="entry name" value="M20_dimer"/>
    <property type="match status" value="1"/>
</dbReference>
<evidence type="ECO:0000259" key="9">
    <source>
        <dbReference type="Pfam" id="PF07687"/>
    </source>
</evidence>
<keyword evidence="4" id="KW-0479">Metal-binding</keyword>
<keyword evidence="6" id="KW-0862">Zinc</keyword>
<evidence type="ECO:0000256" key="5">
    <source>
        <dbReference type="ARBA" id="ARBA00022801"/>
    </source>
</evidence>
<accession>A0A9D1ICG4</accession>
<organism evidence="10 11">
    <name type="scientific">Candidatus Pullichristensenella excrementigallinarum</name>
    <dbReference type="NCBI Taxonomy" id="2840907"/>
    <lineage>
        <taxon>Bacteria</taxon>
        <taxon>Bacillati</taxon>
        <taxon>Bacillota</taxon>
        <taxon>Clostridia</taxon>
        <taxon>Candidatus Pullichristensenella</taxon>
    </lineage>
</organism>
<keyword evidence="8" id="KW-0482">Metalloprotease</keyword>
<dbReference type="Proteomes" id="UP000824072">
    <property type="component" value="Unassembled WGS sequence"/>
</dbReference>
<keyword evidence="5 10" id="KW-0378">Hydrolase</keyword>
<comment type="cofactor">
    <cofactor evidence="1">
        <name>Zn(2+)</name>
        <dbReference type="ChEBI" id="CHEBI:29105"/>
    </cofactor>
</comment>
<dbReference type="AlphaFoldDB" id="A0A9D1ICG4"/>
<dbReference type="Pfam" id="PF01546">
    <property type="entry name" value="Peptidase_M20"/>
    <property type="match status" value="1"/>
</dbReference>
<comment type="similarity">
    <text evidence="2">Belongs to the peptidase M20A family.</text>
</comment>
<dbReference type="EC" id="3.4.13.-" evidence="10"/>
<evidence type="ECO:0000256" key="3">
    <source>
        <dbReference type="ARBA" id="ARBA00022670"/>
    </source>
</evidence>
<evidence type="ECO:0000256" key="7">
    <source>
        <dbReference type="ARBA" id="ARBA00022997"/>
    </source>
</evidence>
<dbReference type="NCBIfam" id="TIGR01887">
    <property type="entry name" value="dipeptidaselike"/>
    <property type="match status" value="1"/>
</dbReference>
<gene>
    <name evidence="10" type="ORF">IAB02_06865</name>
</gene>
<dbReference type="InterPro" id="IPR001261">
    <property type="entry name" value="ArgE/DapE_CS"/>
</dbReference>
<feature type="domain" description="Peptidase M20 dimerisation" evidence="9">
    <location>
        <begin position="246"/>
        <end position="354"/>
    </location>
</feature>
<dbReference type="EMBL" id="DVMU01000156">
    <property type="protein sequence ID" value="HIU34266.1"/>
    <property type="molecule type" value="Genomic_DNA"/>
</dbReference>
<evidence type="ECO:0000256" key="2">
    <source>
        <dbReference type="ARBA" id="ARBA00006247"/>
    </source>
</evidence>
<evidence type="ECO:0000256" key="1">
    <source>
        <dbReference type="ARBA" id="ARBA00001947"/>
    </source>
</evidence>
<dbReference type="PROSITE" id="PS00758">
    <property type="entry name" value="ARGE_DAPE_CPG2_1"/>
    <property type="match status" value="1"/>
</dbReference>
<reference evidence="10" key="2">
    <citation type="journal article" date="2021" name="PeerJ">
        <title>Extensive microbial diversity within the chicken gut microbiome revealed by metagenomics and culture.</title>
        <authorList>
            <person name="Gilroy R."/>
            <person name="Ravi A."/>
            <person name="Getino M."/>
            <person name="Pursley I."/>
            <person name="Horton D.L."/>
            <person name="Alikhan N.F."/>
            <person name="Baker D."/>
            <person name="Gharbi K."/>
            <person name="Hall N."/>
            <person name="Watson M."/>
            <person name="Adriaenssens E.M."/>
            <person name="Foster-Nyarko E."/>
            <person name="Jarju S."/>
            <person name="Secka A."/>
            <person name="Antonio M."/>
            <person name="Oren A."/>
            <person name="Chaudhuri R.R."/>
            <person name="La Ragione R."/>
            <person name="Hildebrand F."/>
            <person name="Pallen M.J."/>
        </authorList>
    </citation>
    <scope>NUCLEOTIDE SEQUENCE</scope>
    <source>
        <strain evidence="10">ChiHcec3-11533</strain>
    </source>
</reference>
<dbReference type="InterPro" id="IPR010964">
    <property type="entry name" value="M20A_pepV-rel"/>
</dbReference>
<evidence type="ECO:0000256" key="4">
    <source>
        <dbReference type="ARBA" id="ARBA00022723"/>
    </source>
</evidence>
<comment type="caution">
    <text evidence="10">The sequence shown here is derived from an EMBL/GenBank/DDBJ whole genome shotgun (WGS) entry which is preliminary data.</text>
</comment>
<dbReference type="Gene3D" id="3.40.630.10">
    <property type="entry name" value="Zn peptidases"/>
    <property type="match status" value="1"/>
</dbReference>
<dbReference type="InterPro" id="IPR036264">
    <property type="entry name" value="Bact_exopeptidase_dim_dom"/>
</dbReference>
<dbReference type="SUPFAM" id="SSF53187">
    <property type="entry name" value="Zn-dependent exopeptidases"/>
    <property type="match status" value="1"/>
</dbReference>
<dbReference type="GO" id="GO:0006526">
    <property type="term" value="P:L-arginine biosynthetic process"/>
    <property type="evidence" value="ECO:0007669"/>
    <property type="project" value="TreeGrafter"/>
</dbReference>
<keyword evidence="7 10" id="KW-0224">Dipeptidase</keyword>
<dbReference type="GO" id="GO:0016805">
    <property type="term" value="F:dipeptidase activity"/>
    <property type="evidence" value="ECO:0007669"/>
    <property type="project" value="UniProtKB-KW"/>
</dbReference>
<keyword evidence="3" id="KW-0645">Protease</keyword>
<evidence type="ECO:0000313" key="10">
    <source>
        <dbReference type="EMBL" id="HIU34266.1"/>
    </source>
</evidence>
<dbReference type="GO" id="GO:0008270">
    <property type="term" value="F:zinc ion binding"/>
    <property type="evidence" value="ECO:0007669"/>
    <property type="project" value="InterPro"/>
</dbReference>
<evidence type="ECO:0000313" key="11">
    <source>
        <dbReference type="Proteomes" id="UP000824072"/>
    </source>
</evidence>
<dbReference type="GO" id="GO:0006508">
    <property type="term" value="P:proteolysis"/>
    <property type="evidence" value="ECO:0007669"/>
    <property type="project" value="UniProtKB-KW"/>
</dbReference>
<dbReference type="InterPro" id="IPR050072">
    <property type="entry name" value="Peptidase_M20A"/>
</dbReference>
<name>A0A9D1ICG4_9FIRM</name>
<sequence>MQDFREWSAQWIRAHEEEILSDLISFCRIRSVSRADLAKSGAPFGEECRAMLDFALAHARKMGFQTEDHQGYCGSAILGDGENAIGILSHIDVVPEGENWHTPPFDPVRKGEFLFGRGVADNKCAAVMGLYLMRMFREGNFSLRHGLRVLFGCSEETGMQDLSYYARHCTPPVVSLIPDSKFPTNYAQKGAMSGTMHIGLGEQIAEFSGGEVPNMVPPGARALLRGIRADDLRLPEGFAVCERDGTAEVSCRGVAAHAARPEKGISAIHLLSKALCECGVLRGQSLEAMRAVREVTSDYYGANMNIALEDPDTGKTTMVVGRARTEQGELVLSLDCRLSIAANLQQTMENFVRAARCLGLETMDMATTPPVFISREDARVRATQEAYREETGDDAPAYTTGGGTYARVMPNALTFGLSFPGEPPRPTGLPASHGGAHAPDEFLHIPSFFRAMKIYALAIPKLDRIV</sequence>
<dbReference type="GO" id="GO:0008237">
    <property type="term" value="F:metallopeptidase activity"/>
    <property type="evidence" value="ECO:0007669"/>
    <property type="project" value="UniProtKB-KW"/>
</dbReference>
<evidence type="ECO:0000256" key="8">
    <source>
        <dbReference type="ARBA" id="ARBA00023049"/>
    </source>
</evidence>
<dbReference type="GO" id="GO:0008777">
    <property type="term" value="F:acetylornithine deacetylase activity"/>
    <property type="evidence" value="ECO:0007669"/>
    <property type="project" value="TreeGrafter"/>
</dbReference>
<dbReference type="Gene3D" id="3.30.70.360">
    <property type="match status" value="2"/>
</dbReference>
<reference evidence="10" key="1">
    <citation type="submission" date="2020-10" db="EMBL/GenBank/DDBJ databases">
        <authorList>
            <person name="Gilroy R."/>
        </authorList>
    </citation>
    <scope>NUCLEOTIDE SEQUENCE</scope>
    <source>
        <strain evidence="10">ChiHcec3-11533</strain>
    </source>
</reference>
<dbReference type="InterPro" id="IPR011650">
    <property type="entry name" value="Peptidase_M20_dimer"/>
</dbReference>
<dbReference type="InterPro" id="IPR002933">
    <property type="entry name" value="Peptidase_M20"/>
</dbReference>
<dbReference type="PANTHER" id="PTHR43808">
    <property type="entry name" value="ACETYLORNITHINE DEACETYLASE"/>
    <property type="match status" value="1"/>
</dbReference>